<dbReference type="OrthoDB" id="1706761at2"/>
<feature type="transmembrane region" description="Helical" evidence="1">
    <location>
        <begin position="139"/>
        <end position="158"/>
    </location>
</feature>
<accession>A0A415E3S7</accession>
<dbReference type="STRING" id="1776384.GCA_900086585_03819"/>
<feature type="transmembrane region" description="Helical" evidence="1">
    <location>
        <begin position="330"/>
        <end position="360"/>
    </location>
</feature>
<dbReference type="AlphaFoldDB" id="A0A415E3S7"/>
<reference evidence="2 3" key="1">
    <citation type="submission" date="2018-08" db="EMBL/GenBank/DDBJ databases">
        <title>A genome reference for cultivated species of the human gut microbiota.</title>
        <authorList>
            <person name="Zou Y."/>
            <person name="Xue W."/>
            <person name="Luo G."/>
        </authorList>
    </citation>
    <scope>NUCLEOTIDE SEQUENCE [LARGE SCALE GENOMIC DNA]</scope>
    <source>
        <strain evidence="2 3">AM07-24</strain>
    </source>
</reference>
<dbReference type="InterPro" id="IPR014194">
    <property type="entry name" value="Spore_III_AE"/>
</dbReference>
<keyword evidence="1" id="KW-0812">Transmembrane</keyword>
<gene>
    <name evidence="2" type="ORF">DW099_07410</name>
</gene>
<comment type="caution">
    <text evidence="2">The sequence shown here is derived from an EMBL/GenBank/DDBJ whole genome shotgun (WGS) entry which is preliminary data.</text>
</comment>
<dbReference type="Pfam" id="PF09546">
    <property type="entry name" value="Spore_III_AE"/>
    <property type="match status" value="1"/>
</dbReference>
<feature type="transmembrane region" description="Helical" evidence="1">
    <location>
        <begin position="211"/>
        <end position="236"/>
    </location>
</feature>
<dbReference type="Proteomes" id="UP000284841">
    <property type="component" value="Unassembled WGS sequence"/>
</dbReference>
<dbReference type="RefSeq" id="WP_118334837.1">
    <property type="nucleotide sequence ID" value="NZ_AP025567.1"/>
</dbReference>
<feature type="transmembrane region" description="Helical" evidence="1">
    <location>
        <begin position="106"/>
        <end position="127"/>
    </location>
</feature>
<keyword evidence="1" id="KW-0472">Membrane</keyword>
<feature type="transmembrane region" description="Helical" evidence="1">
    <location>
        <begin position="74"/>
        <end position="94"/>
    </location>
</feature>
<evidence type="ECO:0000313" key="2">
    <source>
        <dbReference type="EMBL" id="RHJ88234.1"/>
    </source>
</evidence>
<evidence type="ECO:0008006" key="4">
    <source>
        <dbReference type="Google" id="ProtNLM"/>
    </source>
</evidence>
<organism evidence="2 3">
    <name type="scientific">Emergencia timonensis</name>
    <dbReference type="NCBI Taxonomy" id="1776384"/>
    <lineage>
        <taxon>Bacteria</taxon>
        <taxon>Bacillati</taxon>
        <taxon>Bacillota</taxon>
        <taxon>Clostridia</taxon>
        <taxon>Peptostreptococcales</taxon>
        <taxon>Anaerovoracaceae</taxon>
        <taxon>Emergencia</taxon>
    </lineage>
</organism>
<protein>
    <recommendedName>
        <fullName evidence="4">Stage III sporulation protein AE</fullName>
    </recommendedName>
</protein>
<evidence type="ECO:0000256" key="1">
    <source>
        <dbReference type="SAM" id="Phobius"/>
    </source>
</evidence>
<feature type="transmembrane region" description="Helical" evidence="1">
    <location>
        <begin position="178"/>
        <end position="199"/>
    </location>
</feature>
<proteinExistence type="predicted"/>
<keyword evidence="1" id="KW-1133">Transmembrane helix</keyword>
<dbReference type="EMBL" id="QRMS01000002">
    <property type="protein sequence ID" value="RHJ88234.1"/>
    <property type="molecule type" value="Genomic_DNA"/>
</dbReference>
<sequence length="361" mass="38924">MDFDEIIKDQMKNVVDQDNLDSLSDYASNLSGGISEHFTIDKILEATLNGKSIFDSQEIITSLKELFLYEMKSALIVGVEILTICIVIGLLKNLSGSFSKKGVSDIASLTCSIVIIGLAMANFNTIYQLTIDSMKTIAYTMDILLPILIAILISMGQVASGTIMSPLLLTAITIFQTIIKNIVLPAVFISTVLSLINCLTEKDYVNQLSKFIRQLALFVTGIIMTLMSGIIAIQGLIAKTSDSLLIGTAKYSIDEFIPIVGGFTADTIELFIKCMGSIKNVVGLFGIILIVILILTPIIKILAISVIYKVTALLIEPIASKKLSNGIGDIGTSLVTMGAILFFASLLFIIFITSIINLGVS</sequence>
<evidence type="ECO:0000313" key="3">
    <source>
        <dbReference type="Proteomes" id="UP000284841"/>
    </source>
</evidence>
<feature type="transmembrane region" description="Helical" evidence="1">
    <location>
        <begin position="284"/>
        <end position="310"/>
    </location>
</feature>
<feature type="transmembrane region" description="Helical" evidence="1">
    <location>
        <begin position="256"/>
        <end position="272"/>
    </location>
</feature>
<name>A0A415E3S7_9FIRM</name>
<keyword evidence="3" id="KW-1185">Reference proteome</keyword>